<feature type="domain" description="Ribosomal RNA small subunit methyltransferase E PUA-like" evidence="12">
    <location>
        <begin position="20"/>
        <end position="62"/>
    </location>
</feature>
<gene>
    <name evidence="13" type="ORF">N0D28_11465</name>
</gene>
<dbReference type="InterPro" id="IPR046887">
    <property type="entry name" value="RsmE_PUA-like"/>
</dbReference>
<dbReference type="SUPFAM" id="SSF75217">
    <property type="entry name" value="alpha/beta knot"/>
    <property type="match status" value="1"/>
</dbReference>
<dbReference type="GO" id="GO:0032259">
    <property type="term" value="P:methylation"/>
    <property type="evidence" value="ECO:0007669"/>
    <property type="project" value="UniProtKB-KW"/>
</dbReference>
<organism evidence="13 14">
    <name type="scientific">Deinococcus rubellus</name>
    <dbReference type="NCBI Taxonomy" id="1889240"/>
    <lineage>
        <taxon>Bacteria</taxon>
        <taxon>Thermotogati</taxon>
        <taxon>Deinococcota</taxon>
        <taxon>Deinococci</taxon>
        <taxon>Deinococcales</taxon>
        <taxon>Deinococcaceae</taxon>
        <taxon>Deinococcus</taxon>
    </lineage>
</organism>
<evidence type="ECO:0000313" key="14">
    <source>
        <dbReference type="Proteomes" id="UP001060261"/>
    </source>
</evidence>
<evidence type="ECO:0000256" key="7">
    <source>
        <dbReference type="ARBA" id="ARBA00022691"/>
    </source>
</evidence>
<keyword evidence="7 10" id="KW-0949">S-adenosyl-L-methionine</keyword>
<dbReference type="GO" id="GO:0008168">
    <property type="term" value="F:methyltransferase activity"/>
    <property type="evidence" value="ECO:0007669"/>
    <property type="project" value="UniProtKB-KW"/>
</dbReference>
<sequence length="232" mass="24831">MARHQHRVRVEALAAQMALSAAEVKHLQVMRVRPGDTVQVFDGRGAAGEAELTHLDPFAATLRLLSRTETSSEYPQPVTLAIALLKGDKLSDVVRAGTELGVAHFQLLQTRYADVPDIGDNKLTRLRRIAEEAAKQSQRSVVPEIASPVPLAQFRSEGQLFYAHPGSPARLLDHLTWLSPLTLISGPEGGFSPEDLGWLGHAGAVPVTLGPRILRAETAPLALLGALAASGV</sequence>
<keyword evidence="14" id="KW-1185">Reference proteome</keyword>
<evidence type="ECO:0000256" key="10">
    <source>
        <dbReference type="PIRNR" id="PIRNR015601"/>
    </source>
</evidence>
<comment type="subcellular location">
    <subcellularLocation>
        <location evidence="1 10">Cytoplasm</location>
    </subcellularLocation>
</comment>
<feature type="domain" description="Ribosomal RNA small subunit methyltransferase E methyltransferase" evidence="11">
    <location>
        <begin position="73"/>
        <end position="227"/>
    </location>
</feature>
<evidence type="ECO:0000256" key="4">
    <source>
        <dbReference type="ARBA" id="ARBA00022552"/>
    </source>
</evidence>
<dbReference type="Pfam" id="PF04452">
    <property type="entry name" value="Methyltrans_RNA"/>
    <property type="match status" value="1"/>
</dbReference>
<evidence type="ECO:0000256" key="6">
    <source>
        <dbReference type="ARBA" id="ARBA00022679"/>
    </source>
</evidence>
<evidence type="ECO:0000256" key="1">
    <source>
        <dbReference type="ARBA" id="ARBA00004496"/>
    </source>
</evidence>
<dbReference type="PANTHER" id="PTHR30027">
    <property type="entry name" value="RIBOSOMAL RNA SMALL SUBUNIT METHYLTRANSFERASE E"/>
    <property type="match status" value="1"/>
</dbReference>
<dbReference type="PIRSF" id="PIRSF015601">
    <property type="entry name" value="MTase_slr0722"/>
    <property type="match status" value="1"/>
</dbReference>
<keyword evidence="5 10" id="KW-0489">Methyltransferase</keyword>
<dbReference type="EMBL" id="CP104213">
    <property type="protein sequence ID" value="UWX63362.1"/>
    <property type="molecule type" value="Genomic_DNA"/>
</dbReference>
<protein>
    <recommendedName>
        <fullName evidence="10">Ribosomal RNA small subunit methyltransferase E</fullName>
        <ecNumber evidence="10">2.1.1.193</ecNumber>
    </recommendedName>
</protein>
<dbReference type="InterPro" id="IPR029028">
    <property type="entry name" value="Alpha/beta_knot_MTases"/>
</dbReference>
<dbReference type="InterPro" id="IPR006700">
    <property type="entry name" value="RsmE"/>
</dbReference>
<evidence type="ECO:0000256" key="3">
    <source>
        <dbReference type="ARBA" id="ARBA00022490"/>
    </source>
</evidence>
<dbReference type="InterPro" id="IPR015947">
    <property type="entry name" value="PUA-like_sf"/>
</dbReference>
<proteinExistence type="inferred from homology"/>
<comment type="catalytic activity">
    <reaction evidence="9 10">
        <text>uridine(1498) in 16S rRNA + S-adenosyl-L-methionine = N(3)-methyluridine(1498) in 16S rRNA + S-adenosyl-L-homocysteine + H(+)</text>
        <dbReference type="Rhea" id="RHEA:42920"/>
        <dbReference type="Rhea" id="RHEA-COMP:10283"/>
        <dbReference type="Rhea" id="RHEA-COMP:10284"/>
        <dbReference type="ChEBI" id="CHEBI:15378"/>
        <dbReference type="ChEBI" id="CHEBI:57856"/>
        <dbReference type="ChEBI" id="CHEBI:59789"/>
        <dbReference type="ChEBI" id="CHEBI:65315"/>
        <dbReference type="ChEBI" id="CHEBI:74502"/>
        <dbReference type="EC" id="2.1.1.193"/>
    </reaction>
</comment>
<dbReference type="InterPro" id="IPR046886">
    <property type="entry name" value="RsmE_MTase_dom"/>
</dbReference>
<name>A0ABY5YE66_9DEIO</name>
<dbReference type="Proteomes" id="UP001060261">
    <property type="component" value="Chromosome"/>
</dbReference>
<evidence type="ECO:0000256" key="9">
    <source>
        <dbReference type="ARBA" id="ARBA00047944"/>
    </source>
</evidence>
<dbReference type="CDD" id="cd18084">
    <property type="entry name" value="RsmE-like"/>
    <property type="match status" value="1"/>
</dbReference>
<evidence type="ECO:0000256" key="2">
    <source>
        <dbReference type="ARBA" id="ARBA00005528"/>
    </source>
</evidence>
<dbReference type="PANTHER" id="PTHR30027:SF3">
    <property type="entry name" value="16S RRNA (URACIL(1498)-N(3))-METHYLTRANSFERASE"/>
    <property type="match status" value="1"/>
</dbReference>
<comment type="function">
    <text evidence="8 10">Specifically methylates the N3 position of the uracil ring of uridine 1498 (m3U1498) in 16S rRNA. Acts on the fully assembled 30S ribosomal subunit.</text>
</comment>
<keyword evidence="3 10" id="KW-0963">Cytoplasm</keyword>
<dbReference type="NCBIfam" id="TIGR00046">
    <property type="entry name" value="RsmE family RNA methyltransferase"/>
    <property type="match status" value="1"/>
</dbReference>
<dbReference type="SUPFAM" id="SSF88697">
    <property type="entry name" value="PUA domain-like"/>
    <property type="match status" value="1"/>
</dbReference>
<evidence type="ECO:0000259" key="11">
    <source>
        <dbReference type="Pfam" id="PF04452"/>
    </source>
</evidence>
<keyword evidence="6 10" id="KW-0808">Transferase</keyword>
<dbReference type="Pfam" id="PF20260">
    <property type="entry name" value="PUA_4"/>
    <property type="match status" value="1"/>
</dbReference>
<evidence type="ECO:0000256" key="8">
    <source>
        <dbReference type="ARBA" id="ARBA00025699"/>
    </source>
</evidence>
<dbReference type="InterPro" id="IPR029026">
    <property type="entry name" value="tRNA_m1G_MTases_N"/>
</dbReference>
<keyword evidence="4 10" id="KW-0698">rRNA processing</keyword>
<evidence type="ECO:0000259" key="12">
    <source>
        <dbReference type="Pfam" id="PF20260"/>
    </source>
</evidence>
<dbReference type="EC" id="2.1.1.193" evidence="10"/>
<dbReference type="RefSeq" id="WP_260559650.1">
    <property type="nucleotide sequence ID" value="NZ_BAABEC010000018.1"/>
</dbReference>
<evidence type="ECO:0000313" key="13">
    <source>
        <dbReference type="EMBL" id="UWX63362.1"/>
    </source>
</evidence>
<evidence type="ECO:0000256" key="5">
    <source>
        <dbReference type="ARBA" id="ARBA00022603"/>
    </source>
</evidence>
<dbReference type="Gene3D" id="3.40.1280.10">
    <property type="match status" value="1"/>
</dbReference>
<accession>A0ABY5YE66</accession>
<dbReference type="NCBIfam" id="NF008706">
    <property type="entry name" value="PRK11713.7-1"/>
    <property type="match status" value="1"/>
</dbReference>
<comment type="similarity">
    <text evidence="2 10">Belongs to the RNA methyltransferase RsmE family.</text>
</comment>
<reference evidence="13" key="1">
    <citation type="submission" date="2022-09" db="EMBL/GenBank/DDBJ databases">
        <title>genome sequence of Deinococcus rubellus.</title>
        <authorList>
            <person name="Srinivasan S."/>
        </authorList>
    </citation>
    <scope>NUCLEOTIDE SEQUENCE</scope>
    <source>
        <strain evidence="13">Ant6</strain>
    </source>
</reference>